<evidence type="ECO:0000313" key="3">
    <source>
        <dbReference type="Proteomes" id="UP000094622"/>
    </source>
</evidence>
<keyword evidence="3" id="KW-1185">Reference proteome</keyword>
<dbReference type="InterPro" id="IPR002035">
    <property type="entry name" value="VWF_A"/>
</dbReference>
<dbReference type="Gene3D" id="3.40.50.410">
    <property type="entry name" value="von Willebrand factor, type A domain"/>
    <property type="match status" value="1"/>
</dbReference>
<dbReference type="PANTHER" id="PTHR33608:SF3">
    <property type="entry name" value="SLR2013 PROTEIN"/>
    <property type="match status" value="1"/>
</dbReference>
<organism evidence="2 3">
    <name type="scientific">Methylobrevis pamukkalensis</name>
    <dbReference type="NCBI Taxonomy" id="1439726"/>
    <lineage>
        <taxon>Bacteria</taxon>
        <taxon>Pseudomonadati</taxon>
        <taxon>Pseudomonadota</taxon>
        <taxon>Alphaproteobacteria</taxon>
        <taxon>Hyphomicrobiales</taxon>
        <taxon>Pleomorphomonadaceae</taxon>
        <taxon>Methylobrevis</taxon>
    </lineage>
</organism>
<dbReference type="SMART" id="SM00327">
    <property type="entry name" value="VWA"/>
    <property type="match status" value="1"/>
</dbReference>
<protein>
    <recommendedName>
        <fullName evidence="1">VWFA domain-containing protein</fullName>
    </recommendedName>
</protein>
<dbReference type="InterPro" id="IPR002881">
    <property type="entry name" value="DUF58"/>
</dbReference>
<reference evidence="2 3" key="1">
    <citation type="submission" date="2016-07" db="EMBL/GenBank/DDBJ databases">
        <title>Draft Genome Sequence of Methylobrevis pamukkalensis PK2.</title>
        <authorList>
            <person name="Vasilenko O.V."/>
            <person name="Doronina N.V."/>
            <person name="Shmareva M.N."/>
            <person name="Tarlachkov S.V."/>
            <person name="Mustakhimov I."/>
            <person name="Trotsenko Y.A."/>
        </authorList>
    </citation>
    <scope>NUCLEOTIDE SEQUENCE [LARGE SCALE GENOMIC DNA]</scope>
    <source>
        <strain evidence="2 3">PK2</strain>
    </source>
</reference>
<feature type="domain" description="VWFA" evidence="1">
    <location>
        <begin position="101"/>
        <end position="276"/>
    </location>
</feature>
<accession>A0A1E3GZJ3</accession>
<evidence type="ECO:0000313" key="2">
    <source>
        <dbReference type="EMBL" id="ODN69473.1"/>
    </source>
</evidence>
<proteinExistence type="predicted"/>
<dbReference type="PANTHER" id="PTHR33608">
    <property type="entry name" value="BLL2464 PROTEIN"/>
    <property type="match status" value="1"/>
</dbReference>
<sequence length="307" mass="34204">MIPALWLRWQGPLGLVEVVRRMAVDVPIAVVPNIRPVTSGRIDTMVRSALHGVKENILRGEGSDFHQLRDFVRGMDSRTIDWKRSARHGSLLAREMRAERNHHVVLALDNGRLMREEIEGRPRIDHQIDAALALAWAAVIGGDQIGLYAFDARPRLFLPAEPGRGAFARLRSHTAGLAYAESETNHTLGLAHLHQRLKRRSLVVVFTDFVDTTTAELLVENVTLLNRRHVVIFVTLRDAELVRLARVAPASLAEVAAAVSAEAMLKERRLVLERLSRLGVVCIETAPEHVGGRLISAYLAIKSREVI</sequence>
<evidence type="ECO:0000259" key="1">
    <source>
        <dbReference type="SMART" id="SM00327"/>
    </source>
</evidence>
<dbReference type="EMBL" id="MCRJ01000089">
    <property type="protein sequence ID" value="ODN69473.1"/>
    <property type="molecule type" value="Genomic_DNA"/>
</dbReference>
<dbReference type="Pfam" id="PF01882">
    <property type="entry name" value="DUF58"/>
    <property type="match status" value="1"/>
</dbReference>
<dbReference type="PATRIC" id="fig|1439726.3.peg.3401"/>
<comment type="caution">
    <text evidence="2">The sequence shown here is derived from an EMBL/GenBank/DDBJ whole genome shotgun (WGS) entry which is preliminary data.</text>
</comment>
<dbReference type="InterPro" id="IPR036465">
    <property type="entry name" value="vWFA_dom_sf"/>
</dbReference>
<gene>
    <name evidence="2" type="ORF">A6302_03240</name>
</gene>
<dbReference type="AlphaFoldDB" id="A0A1E3GZJ3"/>
<dbReference type="SUPFAM" id="SSF53300">
    <property type="entry name" value="vWA-like"/>
    <property type="match status" value="1"/>
</dbReference>
<dbReference type="Proteomes" id="UP000094622">
    <property type="component" value="Unassembled WGS sequence"/>
</dbReference>
<name>A0A1E3GZJ3_9HYPH</name>